<dbReference type="PANTHER" id="PTHR11649">
    <property type="entry name" value="MSS1/TRME-RELATED GTP-BINDING PROTEIN"/>
    <property type="match status" value="1"/>
</dbReference>
<dbReference type="EMBL" id="HBIZ01062827">
    <property type="protein sequence ID" value="CAE0786196.1"/>
    <property type="molecule type" value="Transcribed_RNA"/>
</dbReference>
<sequence length="310" mass="34807">MAACRPSVLLVTQLLSLPLGSPAILRASVQPTSYGPRRSLAASRSASVHCSAIQTAAEKELDDDRFLVRNVRNDVRVLRCGSSQMLEQGILELQELPHICVAGESNAGKSSLINHLLKKQNVARASSVAGKTRSVDMLEVNERLVITDLPGLPSRDHQVERMWDSSWRPLTLQYLRDCRAIRAMLYVHDIRWKISYMIRDFLRDVEETGVPVLLVLSKDDKLLVEAENMGTTQHELRTKMSNAVFRALSYQGVHIHYSCDNSLPFSRNARRQILRYIEQLSALSSREESAQFLEDVAAKKRSKASPGKNS</sequence>
<dbReference type="InterPro" id="IPR027417">
    <property type="entry name" value="P-loop_NTPase"/>
</dbReference>
<name>A0A7S4C4S0_CHRCT</name>
<keyword evidence="1" id="KW-0732">Signal</keyword>
<feature type="signal peptide" evidence="1">
    <location>
        <begin position="1"/>
        <end position="22"/>
    </location>
</feature>
<evidence type="ECO:0000259" key="2">
    <source>
        <dbReference type="Pfam" id="PF01926"/>
    </source>
</evidence>
<feature type="chain" id="PRO_5031108464" description="G domain-containing protein" evidence="1">
    <location>
        <begin position="23"/>
        <end position="310"/>
    </location>
</feature>
<organism evidence="3">
    <name type="scientific">Chrysotila carterae</name>
    <name type="common">Marine alga</name>
    <name type="synonym">Syracosphaera carterae</name>
    <dbReference type="NCBI Taxonomy" id="13221"/>
    <lineage>
        <taxon>Eukaryota</taxon>
        <taxon>Haptista</taxon>
        <taxon>Haptophyta</taxon>
        <taxon>Prymnesiophyceae</taxon>
        <taxon>Isochrysidales</taxon>
        <taxon>Isochrysidaceae</taxon>
        <taxon>Chrysotila</taxon>
    </lineage>
</organism>
<dbReference type="SUPFAM" id="SSF52540">
    <property type="entry name" value="P-loop containing nucleoside triphosphate hydrolases"/>
    <property type="match status" value="1"/>
</dbReference>
<feature type="domain" description="G" evidence="2">
    <location>
        <begin position="99"/>
        <end position="218"/>
    </location>
</feature>
<dbReference type="InterPro" id="IPR006073">
    <property type="entry name" value="GTP-bd"/>
</dbReference>
<proteinExistence type="predicted"/>
<reference evidence="3" key="1">
    <citation type="submission" date="2021-01" db="EMBL/GenBank/DDBJ databases">
        <authorList>
            <person name="Corre E."/>
            <person name="Pelletier E."/>
            <person name="Niang G."/>
            <person name="Scheremetjew M."/>
            <person name="Finn R."/>
            <person name="Kale V."/>
            <person name="Holt S."/>
            <person name="Cochrane G."/>
            <person name="Meng A."/>
            <person name="Brown T."/>
            <person name="Cohen L."/>
        </authorList>
    </citation>
    <scope>NUCLEOTIDE SEQUENCE</scope>
    <source>
        <strain evidence="3">CCMP645</strain>
    </source>
</reference>
<evidence type="ECO:0000313" key="3">
    <source>
        <dbReference type="EMBL" id="CAE0786196.1"/>
    </source>
</evidence>
<protein>
    <recommendedName>
        <fullName evidence="2">G domain-containing protein</fullName>
    </recommendedName>
</protein>
<evidence type="ECO:0000256" key="1">
    <source>
        <dbReference type="SAM" id="SignalP"/>
    </source>
</evidence>
<dbReference type="PANTHER" id="PTHR11649:SF13">
    <property type="entry name" value="ENGB-TYPE G DOMAIN-CONTAINING PROTEIN"/>
    <property type="match status" value="1"/>
</dbReference>
<accession>A0A7S4C4S0</accession>
<dbReference type="GO" id="GO:0005525">
    <property type="term" value="F:GTP binding"/>
    <property type="evidence" value="ECO:0007669"/>
    <property type="project" value="InterPro"/>
</dbReference>
<gene>
    <name evidence="3" type="ORF">PCAR00345_LOCUS38904</name>
</gene>
<dbReference type="AlphaFoldDB" id="A0A7S4C4S0"/>
<dbReference type="Gene3D" id="3.40.50.300">
    <property type="entry name" value="P-loop containing nucleotide triphosphate hydrolases"/>
    <property type="match status" value="1"/>
</dbReference>
<dbReference type="Pfam" id="PF01926">
    <property type="entry name" value="MMR_HSR1"/>
    <property type="match status" value="1"/>
</dbReference>